<evidence type="ECO:0000256" key="6">
    <source>
        <dbReference type="ARBA" id="ARBA00023157"/>
    </source>
</evidence>
<dbReference type="PROSITE" id="PS51808">
    <property type="entry name" value="CHCH"/>
    <property type="match status" value="1"/>
</dbReference>
<feature type="binding site" evidence="8">
    <location>
        <position position="31"/>
    </location>
    <ligand>
        <name>Cu cation</name>
        <dbReference type="ChEBI" id="CHEBI:23378"/>
    </ligand>
</feature>
<dbReference type="SUPFAM" id="SSF47072">
    <property type="entry name" value="Cysteine alpha-hairpin motif"/>
    <property type="match status" value="1"/>
</dbReference>
<dbReference type="Pfam" id="PF05051">
    <property type="entry name" value="COX17"/>
    <property type="match status" value="1"/>
</dbReference>
<dbReference type="Gene3D" id="1.10.287.1130">
    <property type="entry name" value="CytochromE C oxidase copper chaperone"/>
    <property type="match status" value="1"/>
</dbReference>
<comment type="similarity">
    <text evidence="2">Belongs to the COX17 family.</text>
</comment>
<dbReference type="InterPro" id="IPR009069">
    <property type="entry name" value="Cys_alpha_HP_mot_SF"/>
</dbReference>
<keyword evidence="6" id="KW-1015">Disulfide bond</keyword>
<reference evidence="10" key="1">
    <citation type="journal article" date="2022" name="Proc. Natl. Acad. Sci. U.S.A.">
        <title>Life cycle and functional genomics of the unicellular red alga Galdieria for elucidating algal and plant evolution and industrial use.</title>
        <authorList>
            <person name="Hirooka S."/>
            <person name="Itabashi T."/>
            <person name="Ichinose T.M."/>
            <person name="Onuma R."/>
            <person name="Fujiwara T."/>
            <person name="Yamashita S."/>
            <person name="Jong L.W."/>
            <person name="Tomita R."/>
            <person name="Iwane A.H."/>
            <person name="Miyagishima S.Y."/>
        </authorList>
    </citation>
    <scope>NUCLEOTIDE SEQUENCE</scope>
    <source>
        <strain evidence="10">NBRC 102759</strain>
    </source>
</reference>
<gene>
    <name evidence="10" type="ORF">GpartN1_g2529.t1</name>
</gene>
<keyword evidence="4 8" id="KW-0186">Copper</keyword>
<dbReference type="Proteomes" id="UP001061958">
    <property type="component" value="Unassembled WGS sequence"/>
</dbReference>
<dbReference type="AlphaFoldDB" id="A0A9C7PTX8"/>
<evidence type="ECO:0008006" key="12">
    <source>
        <dbReference type="Google" id="ProtNLM"/>
    </source>
</evidence>
<keyword evidence="7" id="KW-0143">Chaperone</keyword>
<feature type="region of interest" description="Disordered" evidence="9">
    <location>
        <begin position="1"/>
        <end position="28"/>
    </location>
</feature>
<keyword evidence="5" id="KW-0496">Mitochondrion</keyword>
<evidence type="ECO:0000313" key="10">
    <source>
        <dbReference type="EMBL" id="GJQ10738.1"/>
    </source>
</evidence>
<feature type="binding site" evidence="8">
    <location>
        <position position="32"/>
    </location>
    <ligand>
        <name>Cu cation</name>
        <dbReference type="ChEBI" id="CHEBI:23378"/>
    </ligand>
</feature>
<dbReference type="GO" id="GO:0016531">
    <property type="term" value="F:copper chaperone activity"/>
    <property type="evidence" value="ECO:0007669"/>
    <property type="project" value="InterPro"/>
</dbReference>
<protein>
    <recommendedName>
        <fullName evidence="12">Cytochrome c oxidase copper chaperone</fullName>
    </recommendedName>
</protein>
<evidence type="ECO:0000256" key="5">
    <source>
        <dbReference type="ARBA" id="ARBA00023128"/>
    </source>
</evidence>
<evidence type="ECO:0000256" key="1">
    <source>
        <dbReference type="ARBA" id="ARBA00004569"/>
    </source>
</evidence>
<dbReference type="OrthoDB" id="1915887at2759"/>
<proteinExistence type="inferred from homology"/>
<feature type="compositionally biased region" description="Low complexity" evidence="9">
    <location>
        <begin position="1"/>
        <end position="11"/>
    </location>
</feature>
<reference evidence="10" key="2">
    <citation type="submission" date="2022-01" db="EMBL/GenBank/DDBJ databases">
        <authorList>
            <person name="Hirooka S."/>
            <person name="Miyagishima S.Y."/>
        </authorList>
    </citation>
    <scope>NUCLEOTIDE SEQUENCE</scope>
    <source>
        <strain evidence="10">NBRC 102759</strain>
    </source>
</reference>
<dbReference type="PANTHER" id="PTHR16719:SF0">
    <property type="entry name" value="CYTOCHROME C OXIDASE COPPER CHAPERONE"/>
    <property type="match status" value="1"/>
</dbReference>
<sequence length="71" mass="7888">MESSATSSSEQSGHHCSHGVDSEGKPKKKMCCACPETKKQRDECILRNGEESCKEFIEAHKACLRQEGFKV</sequence>
<evidence type="ECO:0000256" key="4">
    <source>
        <dbReference type="ARBA" id="ARBA00023008"/>
    </source>
</evidence>
<keyword evidence="11" id="KW-1185">Reference proteome</keyword>
<dbReference type="GO" id="GO:0005758">
    <property type="term" value="C:mitochondrial intermembrane space"/>
    <property type="evidence" value="ECO:0007669"/>
    <property type="project" value="UniProtKB-SubCell"/>
</dbReference>
<accession>A0A9C7PTX8</accession>
<evidence type="ECO:0000256" key="2">
    <source>
        <dbReference type="ARBA" id="ARBA00009241"/>
    </source>
</evidence>
<evidence type="ECO:0000256" key="9">
    <source>
        <dbReference type="SAM" id="MobiDB-lite"/>
    </source>
</evidence>
<keyword evidence="3 8" id="KW-0479">Metal-binding</keyword>
<comment type="subcellular location">
    <subcellularLocation>
        <location evidence="1">Mitochondrion intermembrane space</location>
    </subcellularLocation>
</comment>
<dbReference type="InterPro" id="IPR007745">
    <property type="entry name" value="Cyt_c_oxidase_Cu-chaperone"/>
</dbReference>
<dbReference type="EMBL" id="BQMJ01000018">
    <property type="protein sequence ID" value="GJQ10738.1"/>
    <property type="molecule type" value="Genomic_DNA"/>
</dbReference>
<name>A0A9C7PTX8_9RHOD</name>
<organism evidence="10 11">
    <name type="scientific">Galdieria partita</name>
    <dbReference type="NCBI Taxonomy" id="83374"/>
    <lineage>
        <taxon>Eukaryota</taxon>
        <taxon>Rhodophyta</taxon>
        <taxon>Bangiophyceae</taxon>
        <taxon>Galdieriales</taxon>
        <taxon>Galdieriaceae</taxon>
        <taxon>Galdieria</taxon>
    </lineage>
</organism>
<dbReference type="GO" id="GO:0005507">
    <property type="term" value="F:copper ion binding"/>
    <property type="evidence" value="ECO:0007669"/>
    <property type="project" value="InterPro"/>
</dbReference>
<dbReference type="PANTHER" id="PTHR16719">
    <property type="entry name" value="CYTOCHROME C OXIDASE COPPER CHAPERONE"/>
    <property type="match status" value="1"/>
</dbReference>
<evidence type="ECO:0000256" key="3">
    <source>
        <dbReference type="ARBA" id="ARBA00022723"/>
    </source>
</evidence>
<evidence type="ECO:0000256" key="7">
    <source>
        <dbReference type="ARBA" id="ARBA00023186"/>
    </source>
</evidence>
<evidence type="ECO:0000313" key="11">
    <source>
        <dbReference type="Proteomes" id="UP001061958"/>
    </source>
</evidence>
<evidence type="ECO:0000256" key="8">
    <source>
        <dbReference type="PIRSR" id="PIRSR607745-1"/>
    </source>
</evidence>
<comment type="caution">
    <text evidence="10">The sequence shown here is derived from an EMBL/GenBank/DDBJ whole genome shotgun (WGS) entry which is preliminary data.</text>
</comment>